<evidence type="ECO:0000313" key="3">
    <source>
        <dbReference type="Proteomes" id="UP000320421"/>
    </source>
</evidence>
<gene>
    <name evidence="2" type="ORF">HG66A1_62460</name>
</gene>
<organism evidence="2 3">
    <name type="scientific">Gimesia chilikensis</name>
    <dbReference type="NCBI Taxonomy" id="2605989"/>
    <lineage>
        <taxon>Bacteria</taxon>
        <taxon>Pseudomonadati</taxon>
        <taxon>Planctomycetota</taxon>
        <taxon>Planctomycetia</taxon>
        <taxon>Planctomycetales</taxon>
        <taxon>Planctomycetaceae</taxon>
        <taxon>Gimesia</taxon>
    </lineage>
</organism>
<reference evidence="2 3" key="1">
    <citation type="submission" date="2019-02" db="EMBL/GenBank/DDBJ databases">
        <title>Deep-cultivation of Planctomycetes and their phenomic and genomic characterization uncovers novel biology.</title>
        <authorList>
            <person name="Wiegand S."/>
            <person name="Jogler M."/>
            <person name="Boedeker C."/>
            <person name="Pinto D."/>
            <person name="Vollmers J."/>
            <person name="Rivas-Marin E."/>
            <person name="Kohn T."/>
            <person name="Peeters S.H."/>
            <person name="Heuer A."/>
            <person name="Rast P."/>
            <person name="Oberbeckmann S."/>
            <person name="Bunk B."/>
            <person name="Jeske O."/>
            <person name="Meyerdierks A."/>
            <person name="Storesund J.E."/>
            <person name="Kallscheuer N."/>
            <person name="Luecker S."/>
            <person name="Lage O.M."/>
            <person name="Pohl T."/>
            <person name="Merkel B.J."/>
            <person name="Hornburger P."/>
            <person name="Mueller R.-W."/>
            <person name="Bruemmer F."/>
            <person name="Labrenz M."/>
            <person name="Spormann A.M."/>
            <person name="Op den Camp H."/>
            <person name="Overmann J."/>
            <person name="Amann R."/>
            <person name="Jetten M.S.M."/>
            <person name="Mascher T."/>
            <person name="Medema M.H."/>
            <person name="Devos D.P."/>
            <person name="Kaster A.-K."/>
            <person name="Ovreas L."/>
            <person name="Rohde M."/>
            <person name="Galperin M.Y."/>
            <person name="Jogler C."/>
        </authorList>
    </citation>
    <scope>NUCLEOTIDE SEQUENCE [LARGE SCALE GENOMIC DNA]</scope>
    <source>
        <strain evidence="2 3">HG66A1</strain>
    </source>
</reference>
<accession>A0A517PYH8</accession>
<protein>
    <submittedName>
        <fullName evidence="2">Uncharacterized protein</fullName>
    </submittedName>
</protein>
<feature type="signal peptide" evidence="1">
    <location>
        <begin position="1"/>
        <end position="23"/>
    </location>
</feature>
<evidence type="ECO:0000256" key="1">
    <source>
        <dbReference type="SAM" id="SignalP"/>
    </source>
</evidence>
<dbReference type="OrthoDB" id="272889at2"/>
<dbReference type="EMBL" id="CP036266">
    <property type="protein sequence ID" value="QDT24414.1"/>
    <property type="molecule type" value="Genomic_DNA"/>
</dbReference>
<feature type="chain" id="PRO_5022198944" evidence="1">
    <location>
        <begin position="24"/>
        <end position="267"/>
    </location>
</feature>
<dbReference type="AlphaFoldDB" id="A0A517PYH8"/>
<proteinExistence type="predicted"/>
<keyword evidence="1" id="KW-0732">Signal</keyword>
<sequence precursor="true">MIKLAHCASIIICLHITAPLALCDDSDLILQLPKLPSVHSVTSTPTKSKPKQIVIHLLNWHFVSKEDYAADISDLSDGKMTEDEIDKRYFEFLNDVEAVQKEQKQILRYLIKHHKVRSVYMEGLTEKNLSAFNRFIKTLREFEVPDGDGAFDLFLKEQYRRDCLQMGAAAQLQTQGLLESVLPLENAEAFEAANPFGTDGKIRFDEAAEEKREDVMVKILMKGQGIKVIVLGGGHDLSNNLRRMKMDSVQYVRVRSKQYERVMENQE</sequence>
<dbReference type="Proteomes" id="UP000320421">
    <property type="component" value="Chromosome"/>
</dbReference>
<evidence type="ECO:0000313" key="2">
    <source>
        <dbReference type="EMBL" id="QDT24414.1"/>
    </source>
</evidence>
<keyword evidence="3" id="KW-1185">Reference proteome</keyword>
<name>A0A517PYH8_9PLAN</name>
<dbReference type="RefSeq" id="WP_145193088.1">
    <property type="nucleotide sequence ID" value="NZ_CP036266.1"/>
</dbReference>